<proteinExistence type="predicted"/>
<dbReference type="InterPro" id="IPR009057">
    <property type="entry name" value="Homeodomain-like_sf"/>
</dbReference>
<dbReference type="RefSeq" id="WP_013147552.1">
    <property type="nucleotide sequence ID" value="NC_014207.1"/>
</dbReference>
<dbReference type="Pfam" id="PF12852">
    <property type="entry name" value="Cupin_6"/>
    <property type="match status" value="1"/>
</dbReference>
<dbReference type="OrthoDB" id="9789899at2"/>
<keyword evidence="2" id="KW-0238">DNA-binding</keyword>
<feature type="domain" description="HTH araC/xylS-type" evidence="4">
    <location>
        <begin position="172"/>
        <end position="269"/>
    </location>
</feature>
<dbReference type="HOGENOM" id="CLU_000445_81_0_4"/>
<dbReference type="eggNOG" id="COG2207">
    <property type="taxonomic scope" value="Bacteria"/>
</dbReference>
<accession>D7DPJ2</accession>
<dbReference type="SMART" id="SM00342">
    <property type="entry name" value="HTH_ARAC"/>
    <property type="match status" value="1"/>
</dbReference>
<dbReference type="EMBL" id="CP002056">
    <property type="protein sequence ID" value="ADI29236.1"/>
    <property type="molecule type" value="Genomic_DNA"/>
</dbReference>
<dbReference type="PANTHER" id="PTHR46796">
    <property type="entry name" value="HTH-TYPE TRANSCRIPTIONAL ACTIVATOR RHAS-RELATED"/>
    <property type="match status" value="1"/>
</dbReference>
<keyword evidence="6" id="KW-1185">Reference proteome</keyword>
<dbReference type="InterPro" id="IPR018060">
    <property type="entry name" value="HTH_AraC"/>
</dbReference>
<reference evidence="6" key="1">
    <citation type="submission" date="2010-05" db="EMBL/GenBank/DDBJ databases">
        <title>Complete sequence of Methylotenera sp. 301.</title>
        <authorList>
            <person name="Lucas S."/>
            <person name="Copeland A."/>
            <person name="Lapidus A."/>
            <person name="Cheng J.-F."/>
            <person name="Bruce D."/>
            <person name="Goodwin L."/>
            <person name="Pitluck S."/>
            <person name="Clum A."/>
            <person name="Land M."/>
            <person name="Hauser L."/>
            <person name="Kyrpides N."/>
            <person name="Ivanova N."/>
            <person name="Chistoservova L."/>
            <person name="Kalyuzhnaya M."/>
            <person name="Woyke T."/>
        </authorList>
    </citation>
    <scope>NUCLEOTIDE SEQUENCE [LARGE SCALE GENOMIC DNA]</scope>
    <source>
        <strain evidence="6">301</strain>
    </source>
</reference>
<dbReference type="STRING" id="666681.M301_0852"/>
<dbReference type="GO" id="GO:0043565">
    <property type="term" value="F:sequence-specific DNA binding"/>
    <property type="evidence" value="ECO:0007669"/>
    <property type="project" value="InterPro"/>
</dbReference>
<evidence type="ECO:0000313" key="5">
    <source>
        <dbReference type="EMBL" id="ADI29236.1"/>
    </source>
</evidence>
<evidence type="ECO:0000256" key="2">
    <source>
        <dbReference type="ARBA" id="ARBA00023125"/>
    </source>
</evidence>
<dbReference type="Pfam" id="PF12833">
    <property type="entry name" value="HTH_18"/>
    <property type="match status" value="1"/>
</dbReference>
<dbReference type="PROSITE" id="PS01124">
    <property type="entry name" value="HTH_ARAC_FAMILY_2"/>
    <property type="match status" value="1"/>
</dbReference>
<dbReference type="PANTHER" id="PTHR46796:SF7">
    <property type="entry name" value="ARAC FAMILY TRANSCRIPTIONAL REGULATOR"/>
    <property type="match status" value="1"/>
</dbReference>
<dbReference type="AlphaFoldDB" id="D7DPJ2"/>
<name>D7DPJ2_METV0</name>
<reference evidence="5 6" key="2">
    <citation type="journal article" date="2011" name="J. Bacteriol.">
        <title>Genomes of three methylotrophs from a single niche uncover genetic and metabolic divergence of Methylophilaceae.</title>
        <authorList>
            <person name="Lapidus A."/>
            <person name="Clum A."/>
            <person name="Labutti K."/>
            <person name="Kaluzhnaya M.G."/>
            <person name="Lim S."/>
            <person name="Beck D.A."/>
            <person name="Glavina Del Rio T."/>
            <person name="Nolan M."/>
            <person name="Mavromatis K."/>
            <person name="Huntemann M."/>
            <person name="Lucas S."/>
            <person name="Lidstrom M.E."/>
            <person name="Ivanova N."/>
            <person name="Chistoserdova L."/>
        </authorList>
    </citation>
    <scope>NUCLEOTIDE SEQUENCE [LARGE SCALE GENOMIC DNA]</scope>
    <source>
        <strain evidence="5 6">301</strain>
    </source>
</reference>
<evidence type="ECO:0000256" key="3">
    <source>
        <dbReference type="ARBA" id="ARBA00023163"/>
    </source>
</evidence>
<dbReference type="GO" id="GO:0003700">
    <property type="term" value="F:DNA-binding transcription factor activity"/>
    <property type="evidence" value="ECO:0007669"/>
    <property type="project" value="InterPro"/>
</dbReference>
<sequence>MNDRLVGVFNQFAFSARMFFTGALCNNIEFDENMGGGFLHLVRKGSLKIYSSHHPIVSIEEPSLIFYPSPAKHQFVFDGNVELTCAIVDLGGTNNLLVKALPNMLLMALKDVPSLASTLSLLFDEAELQQCGRQAAIDRLFEYLMIQLLRFILDSSPGNVGLLAGLNDKRLAKAISAMHSDPSHQWTLELLAKQAGMSRARFAVHFRETVGTTPVDYLTQWRMGVAQTLLKKGKPIGLVANEVGYSNASVFSRVFKSKIGQSPSAWLKLY</sequence>
<keyword evidence="3" id="KW-0804">Transcription</keyword>
<dbReference type="Gene3D" id="1.10.10.60">
    <property type="entry name" value="Homeodomain-like"/>
    <property type="match status" value="2"/>
</dbReference>
<evidence type="ECO:0000256" key="1">
    <source>
        <dbReference type="ARBA" id="ARBA00023015"/>
    </source>
</evidence>
<dbReference type="KEGG" id="meh:M301_0852"/>
<gene>
    <name evidence="5" type="ordered locus">M301_0852</name>
</gene>
<dbReference type="SUPFAM" id="SSF46689">
    <property type="entry name" value="Homeodomain-like"/>
    <property type="match status" value="2"/>
</dbReference>
<evidence type="ECO:0000313" key="6">
    <source>
        <dbReference type="Proteomes" id="UP000000383"/>
    </source>
</evidence>
<protein>
    <submittedName>
        <fullName evidence="5">Transcriptional regulator, AraC family</fullName>
    </submittedName>
</protein>
<organism evidence="5 6">
    <name type="scientific">Methylotenera versatilis (strain 301)</name>
    <dbReference type="NCBI Taxonomy" id="666681"/>
    <lineage>
        <taxon>Bacteria</taxon>
        <taxon>Pseudomonadati</taxon>
        <taxon>Pseudomonadota</taxon>
        <taxon>Betaproteobacteria</taxon>
        <taxon>Nitrosomonadales</taxon>
        <taxon>Methylophilaceae</taxon>
        <taxon>Methylotenera</taxon>
    </lineage>
</organism>
<dbReference type="Proteomes" id="UP000000383">
    <property type="component" value="Chromosome"/>
</dbReference>
<keyword evidence="1" id="KW-0805">Transcription regulation</keyword>
<dbReference type="InterPro" id="IPR032783">
    <property type="entry name" value="AraC_lig"/>
</dbReference>
<dbReference type="InterPro" id="IPR050204">
    <property type="entry name" value="AraC_XylS_family_regulators"/>
</dbReference>
<evidence type="ECO:0000259" key="4">
    <source>
        <dbReference type="PROSITE" id="PS01124"/>
    </source>
</evidence>